<organism evidence="1 2">
    <name type="scientific">Tetraparma gracilis</name>
    <dbReference type="NCBI Taxonomy" id="2962635"/>
    <lineage>
        <taxon>Eukaryota</taxon>
        <taxon>Sar</taxon>
        <taxon>Stramenopiles</taxon>
        <taxon>Ochrophyta</taxon>
        <taxon>Bolidophyceae</taxon>
        <taxon>Parmales</taxon>
        <taxon>Triparmaceae</taxon>
        <taxon>Tetraparma</taxon>
    </lineage>
</organism>
<protein>
    <submittedName>
        <fullName evidence="1">Uncharacterized protein</fullName>
    </submittedName>
</protein>
<evidence type="ECO:0000313" key="2">
    <source>
        <dbReference type="Proteomes" id="UP001165060"/>
    </source>
</evidence>
<name>A0ABQ6MC03_9STRA</name>
<gene>
    <name evidence="1" type="ORF">TeGR_g10585</name>
</gene>
<proteinExistence type="predicted"/>
<feature type="non-terminal residue" evidence="1">
    <location>
        <position position="1"/>
    </location>
</feature>
<accession>A0ABQ6MC03</accession>
<dbReference type="Proteomes" id="UP001165060">
    <property type="component" value="Unassembled WGS sequence"/>
</dbReference>
<keyword evidence="2" id="KW-1185">Reference proteome</keyword>
<evidence type="ECO:0000313" key="1">
    <source>
        <dbReference type="EMBL" id="GMI23410.1"/>
    </source>
</evidence>
<comment type="caution">
    <text evidence="1">The sequence shown here is derived from an EMBL/GenBank/DDBJ whole genome shotgun (WGS) entry which is preliminary data.</text>
</comment>
<dbReference type="EMBL" id="BRYB01005350">
    <property type="protein sequence ID" value="GMI23410.1"/>
    <property type="molecule type" value="Genomic_DNA"/>
</dbReference>
<sequence>GEEPTLRLVGGPPLLMYRHAAGQSQSAKTPRRLLLRLRVEAFEKRVLARPPFDKGLAVWGAGRDAKDVLKAMDAKELAKVRVLVDVDEKKIAAKFYVNKELGCKIPIRRFEVLREGGEFGDLPVMVCVAMYRTGGKLEENVRSIGRKEGVDLWHFC</sequence>
<reference evidence="1 2" key="1">
    <citation type="journal article" date="2023" name="Commun. Biol.">
        <title>Genome analysis of Parmales, the sister group of diatoms, reveals the evolutionary specialization of diatoms from phago-mixotrophs to photoautotrophs.</title>
        <authorList>
            <person name="Ban H."/>
            <person name="Sato S."/>
            <person name="Yoshikawa S."/>
            <person name="Yamada K."/>
            <person name="Nakamura Y."/>
            <person name="Ichinomiya M."/>
            <person name="Sato N."/>
            <person name="Blanc-Mathieu R."/>
            <person name="Endo H."/>
            <person name="Kuwata A."/>
            <person name="Ogata H."/>
        </authorList>
    </citation>
    <scope>NUCLEOTIDE SEQUENCE [LARGE SCALE GENOMIC DNA]</scope>
</reference>